<keyword evidence="1" id="KW-0812">Transmembrane</keyword>
<evidence type="ECO:0000313" key="3">
    <source>
        <dbReference type="Proteomes" id="UP000026915"/>
    </source>
</evidence>
<evidence type="ECO:0000313" key="2">
    <source>
        <dbReference type="EMBL" id="EOY05278.1"/>
    </source>
</evidence>
<dbReference type="HOGENOM" id="CLU_1716534_0_0_1"/>
<dbReference type="Gramene" id="EOY05278">
    <property type="protein sequence ID" value="EOY05278"/>
    <property type="gene ID" value="TCM_020314"/>
</dbReference>
<keyword evidence="3" id="KW-1185">Reference proteome</keyword>
<dbReference type="EMBL" id="CM001882">
    <property type="protein sequence ID" value="EOY05278.1"/>
    <property type="molecule type" value="Genomic_DNA"/>
</dbReference>
<proteinExistence type="predicted"/>
<accession>A0A061EKV0</accession>
<feature type="transmembrane region" description="Helical" evidence="1">
    <location>
        <begin position="38"/>
        <end position="58"/>
    </location>
</feature>
<feature type="transmembrane region" description="Helical" evidence="1">
    <location>
        <begin position="128"/>
        <end position="147"/>
    </location>
</feature>
<protein>
    <submittedName>
        <fullName evidence="2">Carbohydrate-binding X8 domain superfamily protein isoform 2</fullName>
    </submittedName>
</protein>
<dbReference type="Proteomes" id="UP000026915">
    <property type="component" value="Chromosome 4"/>
</dbReference>
<sequence>MHVPLVQTVALYSQVAFVFFPTLSRLMLLMLSIATTSVWPWHLVPVILLALPLLPKLIPVMDLVCTHLLQAGGIPAPTPPATVINNPNVPMTPLTTIPINGDGSTGLNNPGLTPPVPTTDESKASLDYIVATSSMSVMLLLVLSFILHPMWIS</sequence>
<name>A0A061EKV0_THECC</name>
<organism evidence="2 3">
    <name type="scientific">Theobroma cacao</name>
    <name type="common">Cacao</name>
    <name type="synonym">Cocoa</name>
    <dbReference type="NCBI Taxonomy" id="3641"/>
    <lineage>
        <taxon>Eukaryota</taxon>
        <taxon>Viridiplantae</taxon>
        <taxon>Streptophyta</taxon>
        <taxon>Embryophyta</taxon>
        <taxon>Tracheophyta</taxon>
        <taxon>Spermatophyta</taxon>
        <taxon>Magnoliopsida</taxon>
        <taxon>eudicotyledons</taxon>
        <taxon>Gunneridae</taxon>
        <taxon>Pentapetalae</taxon>
        <taxon>rosids</taxon>
        <taxon>malvids</taxon>
        <taxon>Malvales</taxon>
        <taxon>Malvaceae</taxon>
        <taxon>Byttnerioideae</taxon>
        <taxon>Theobroma</taxon>
    </lineage>
</organism>
<reference evidence="2 3" key="1">
    <citation type="journal article" date="2013" name="Genome Biol.">
        <title>The genome sequence of the most widely cultivated cacao type and its use to identify candidate genes regulating pod color.</title>
        <authorList>
            <person name="Motamayor J.C."/>
            <person name="Mockaitis K."/>
            <person name="Schmutz J."/>
            <person name="Haiminen N."/>
            <person name="Iii D.L."/>
            <person name="Cornejo O."/>
            <person name="Findley S.D."/>
            <person name="Zheng P."/>
            <person name="Utro F."/>
            <person name="Royaert S."/>
            <person name="Saski C."/>
            <person name="Jenkins J."/>
            <person name="Podicheti R."/>
            <person name="Zhao M."/>
            <person name="Scheffler B.E."/>
            <person name="Stack J.C."/>
            <person name="Feltus F.A."/>
            <person name="Mustiga G.M."/>
            <person name="Amores F."/>
            <person name="Phillips W."/>
            <person name="Marelli J.P."/>
            <person name="May G.D."/>
            <person name="Shapiro H."/>
            <person name="Ma J."/>
            <person name="Bustamante C.D."/>
            <person name="Schnell R.J."/>
            <person name="Main D."/>
            <person name="Gilbert D."/>
            <person name="Parida L."/>
            <person name="Kuhn D.N."/>
        </authorList>
    </citation>
    <scope>NUCLEOTIDE SEQUENCE [LARGE SCALE GENOMIC DNA]</scope>
    <source>
        <strain evidence="3">cv. Matina 1-6</strain>
    </source>
</reference>
<keyword evidence="1" id="KW-1133">Transmembrane helix</keyword>
<dbReference type="AlphaFoldDB" id="A0A061EKV0"/>
<keyword evidence="1" id="KW-0472">Membrane</keyword>
<evidence type="ECO:0000256" key="1">
    <source>
        <dbReference type="SAM" id="Phobius"/>
    </source>
</evidence>
<feature type="transmembrane region" description="Helical" evidence="1">
    <location>
        <begin position="12"/>
        <end position="31"/>
    </location>
</feature>
<gene>
    <name evidence="2" type="ORF">TCM_020314</name>
</gene>